<dbReference type="EMBL" id="KL363237">
    <property type="protein sequence ID" value="KFD51611.1"/>
    <property type="molecule type" value="Genomic_DNA"/>
</dbReference>
<evidence type="ECO:0000313" key="3">
    <source>
        <dbReference type="Proteomes" id="UP000030764"/>
    </source>
</evidence>
<dbReference type="AlphaFoldDB" id="A0A085NE54"/>
<evidence type="ECO:0000313" key="1">
    <source>
        <dbReference type="EMBL" id="KFD51611.1"/>
    </source>
</evidence>
<sequence>MDAGGKVQRRLGGSIDQREHEIVKYSSHTTWTEEPSIRTFSFRCSDTDRTHPNWFAHLHPVSSVFFFLRLLQISFFYVSSLSTHFEAQYPLSN</sequence>
<dbReference type="EMBL" id="KL367511">
    <property type="protein sequence ID" value="KFD67750.1"/>
    <property type="molecule type" value="Genomic_DNA"/>
</dbReference>
<dbReference type="Proteomes" id="UP000030758">
    <property type="component" value="Unassembled WGS sequence"/>
</dbReference>
<gene>
    <name evidence="1" type="ORF">M513_07490</name>
    <name evidence="2" type="ORF">M514_07490</name>
</gene>
<evidence type="ECO:0000313" key="2">
    <source>
        <dbReference type="EMBL" id="KFD67750.1"/>
    </source>
</evidence>
<protein>
    <submittedName>
        <fullName evidence="2">Uncharacterized protein</fullName>
    </submittedName>
</protein>
<organism evidence="2">
    <name type="scientific">Trichuris suis</name>
    <name type="common">pig whipworm</name>
    <dbReference type="NCBI Taxonomy" id="68888"/>
    <lineage>
        <taxon>Eukaryota</taxon>
        <taxon>Metazoa</taxon>
        <taxon>Ecdysozoa</taxon>
        <taxon>Nematoda</taxon>
        <taxon>Enoplea</taxon>
        <taxon>Dorylaimia</taxon>
        <taxon>Trichinellida</taxon>
        <taxon>Trichuridae</taxon>
        <taxon>Trichuris</taxon>
    </lineage>
</organism>
<dbReference type="Proteomes" id="UP000030764">
    <property type="component" value="Unassembled WGS sequence"/>
</dbReference>
<feature type="non-terminal residue" evidence="2">
    <location>
        <position position="93"/>
    </location>
</feature>
<keyword evidence="3" id="KW-1185">Reference proteome</keyword>
<name>A0A085NE54_9BILA</name>
<accession>A0A085NE54</accession>
<reference evidence="2 3" key="1">
    <citation type="journal article" date="2014" name="Nat. Genet.">
        <title>Genome and transcriptome of the porcine whipworm Trichuris suis.</title>
        <authorList>
            <person name="Jex A.R."/>
            <person name="Nejsum P."/>
            <person name="Schwarz E.M."/>
            <person name="Hu L."/>
            <person name="Young N.D."/>
            <person name="Hall R.S."/>
            <person name="Korhonen P.K."/>
            <person name="Liao S."/>
            <person name="Thamsborg S."/>
            <person name="Xia J."/>
            <person name="Xu P."/>
            <person name="Wang S."/>
            <person name="Scheerlinck J.P."/>
            <person name="Hofmann A."/>
            <person name="Sternberg P.W."/>
            <person name="Wang J."/>
            <person name="Gasser R.B."/>
        </authorList>
    </citation>
    <scope>NUCLEOTIDE SEQUENCE [LARGE SCALE GENOMIC DNA]</scope>
    <source>
        <strain evidence="2">DCEP-RM93F</strain>
        <strain evidence="1">DCEP-RM93M</strain>
    </source>
</reference>
<proteinExistence type="predicted"/>